<dbReference type="RefSeq" id="WP_103129063.1">
    <property type="nucleotide sequence ID" value="NZ_BFAG01000005.1"/>
</dbReference>
<protein>
    <recommendedName>
        <fullName evidence="1">N-acetyltransferase domain-containing protein</fullName>
    </recommendedName>
</protein>
<dbReference type="PROSITE" id="PS51186">
    <property type="entry name" value="GNAT"/>
    <property type="match status" value="1"/>
</dbReference>
<dbReference type="GO" id="GO:0016747">
    <property type="term" value="F:acyltransferase activity, transferring groups other than amino-acyl groups"/>
    <property type="evidence" value="ECO:0007669"/>
    <property type="project" value="InterPro"/>
</dbReference>
<evidence type="ECO:0000259" key="1">
    <source>
        <dbReference type="PROSITE" id="PS51186"/>
    </source>
</evidence>
<dbReference type="PANTHER" id="PTHR43415">
    <property type="entry name" value="SPERMIDINE N(1)-ACETYLTRANSFERASE"/>
    <property type="match status" value="1"/>
</dbReference>
<dbReference type="EMBL" id="BFAG01000005">
    <property type="protein sequence ID" value="GBF05635.1"/>
    <property type="molecule type" value="Genomic_DNA"/>
</dbReference>
<evidence type="ECO:0000313" key="2">
    <source>
        <dbReference type="EMBL" id="GBF05635.1"/>
    </source>
</evidence>
<dbReference type="PANTHER" id="PTHR43415:SF3">
    <property type="entry name" value="GNAT-FAMILY ACETYLTRANSFERASE"/>
    <property type="match status" value="1"/>
</dbReference>
<accession>A0A2I9DXW3</accession>
<dbReference type="Proteomes" id="UP000236569">
    <property type="component" value="Unassembled WGS sequence"/>
</dbReference>
<gene>
    <name evidence="2" type="ORF">DAERI_050144</name>
</gene>
<feature type="domain" description="N-acetyltransferase" evidence="1">
    <location>
        <begin position="4"/>
        <end position="164"/>
    </location>
</feature>
<dbReference type="InterPro" id="IPR000182">
    <property type="entry name" value="GNAT_dom"/>
</dbReference>
<dbReference type="OrthoDB" id="9795206at2"/>
<organism evidence="2 3">
    <name type="scientific">Deinococcus aerius</name>
    <dbReference type="NCBI Taxonomy" id="200253"/>
    <lineage>
        <taxon>Bacteria</taxon>
        <taxon>Thermotogati</taxon>
        <taxon>Deinococcota</taxon>
        <taxon>Deinococci</taxon>
        <taxon>Deinococcales</taxon>
        <taxon>Deinococcaceae</taxon>
        <taxon>Deinococcus</taxon>
    </lineage>
</organism>
<keyword evidence="3" id="KW-1185">Reference proteome</keyword>
<sequence length="173" mass="18978">MGRVSLRPLRPGDEEAAMRWAADPEFCLATGWTAGLAPRKVREHWSRVISGLGPDFLRLGAELDGRLVGYVDLADLTPTSGEFGIAIGERALWGRGVGAETGRLMLAHGFDTLGLETITAEVHAPNLRSHALMRRLGFREVREGGPDTYCGEVVTTVWYELKWGQFALTPPTF</sequence>
<dbReference type="SUPFAM" id="SSF55729">
    <property type="entry name" value="Acyl-CoA N-acyltransferases (Nat)"/>
    <property type="match status" value="1"/>
</dbReference>
<reference evidence="3" key="1">
    <citation type="submission" date="2018-01" db="EMBL/GenBank/DDBJ databases">
        <title>Draft Genome Sequence of the Radioresistant Bacterium Deinococcus aerius TR0125, Isolated from the Higher Atmosphere above Japan.</title>
        <authorList>
            <person name="Satoh K."/>
            <person name="Arai H."/>
            <person name="Sanzen T."/>
            <person name="Kawaguchi Y."/>
            <person name="Hayashi H."/>
            <person name="Yokobori S."/>
            <person name="Yamagishi A."/>
            <person name="Oono Y."/>
            <person name="Narumi I."/>
        </authorList>
    </citation>
    <scope>NUCLEOTIDE SEQUENCE [LARGE SCALE GENOMIC DNA]</scope>
    <source>
        <strain evidence="3">TR0125</strain>
    </source>
</reference>
<dbReference type="Pfam" id="PF13302">
    <property type="entry name" value="Acetyltransf_3"/>
    <property type="match status" value="1"/>
</dbReference>
<dbReference type="Gene3D" id="3.40.630.30">
    <property type="match status" value="1"/>
</dbReference>
<dbReference type="InterPro" id="IPR016181">
    <property type="entry name" value="Acyl_CoA_acyltransferase"/>
</dbReference>
<name>A0A2I9DXW3_9DEIO</name>
<comment type="caution">
    <text evidence="2">The sequence shown here is derived from an EMBL/GenBank/DDBJ whole genome shotgun (WGS) entry which is preliminary data.</text>
</comment>
<proteinExistence type="predicted"/>
<evidence type="ECO:0000313" key="3">
    <source>
        <dbReference type="Proteomes" id="UP000236569"/>
    </source>
</evidence>
<dbReference type="AlphaFoldDB" id="A0A2I9DXW3"/>